<protein>
    <recommendedName>
        <fullName evidence="3">DUF3408 domain-containing protein</fullName>
    </recommendedName>
</protein>
<gene>
    <name evidence="2" type="ORF">EZS27_020011</name>
</gene>
<dbReference type="InterPro" id="IPR021823">
    <property type="entry name" value="DUF3408"/>
</dbReference>
<feature type="compositionally biased region" description="Basic and acidic residues" evidence="1">
    <location>
        <begin position="21"/>
        <end position="56"/>
    </location>
</feature>
<accession>A0A5J4RC64</accession>
<name>A0A5J4RC64_9ZZZZ</name>
<evidence type="ECO:0008006" key="3">
    <source>
        <dbReference type="Google" id="ProtNLM"/>
    </source>
</evidence>
<comment type="caution">
    <text evidence="2">The sequence shown here is derived from an EMBL/GenBank/DDBJ whole genome shotgun (WGS) entry which is preliminary data.</text>
</comment>
<sequence length="140" mass="16300">MPTSKREVPGIDESFLLQSIKEQETSKDTPKKEPSTEQEEPKPETMEPVGEKPKEPVKRRRSSNVDYSAQFLQKNEFKTRQCVYISQRIHATITAIVRVIADKDVTVGGYIDNVLLQHLETHRDEINELYKKERKDLIEF</sequence>
<dbReference type="EMBL" id="SNRY01001378">
    <property type="protein sequence ID" value="KAA6331378.1"/>
    <property type="molecule type" value="Genomic_DNA"/>
</dbReference>
<dbReference type="Pfam" id="PF11888">
    <property type="entry name" value="DUF3408"/>
    <property type="match status" value="1"/>
</dbReference>
<evidence type="ECO:0000313" key="2">
    <source>
        <dbReference type="EMBL" id="KAA6331378.1"/>
    </source>
</evidence>
<feature type="region of interest" description="Disordered" evidence="1">
    <location>
        <begin position="1"/>
        <end position="64"/>
    </location>
</feature>
<proteinExistence type="predicted"/>
<dbReference type="AlphaFoldDB" id="A0A5J4RC64"/>
<reference evidence="2" key="1">
    <citation type="submission" date="2019-03" db="EMBL/GenBank/DDBJ databases">
        <title>Single cell metagenomics reveals metabolic interactions within the superorganism composed of flagellate Streblomastix strix and complex community of Bacteroidetes bacteria on its surface.</title>
        <authorList>
            <person name="Treitli S.C."/>
            <person name="Kolisko M."/>
            <person name="Husnik F."/>
            <person name="Keeling P."/>
            <person name="Hampl V."/>
        </authorList>
    </citation>
    <scope>NUCLEOTIDE SEQUENCE</scope>
    <source>
        <strain evidence="2">STM</strain>
    </source>
</reference>
<evidence type="ECO:0000256" key="1">
    <source>
        <dbReference type="SAM" id="MobiDB-lite"/>
    </source>
</evidence>
<organism evidence="2">
    <name type="scientific">termite gut metagenome</name>
    <dbReference type="NCBI Taxonomy" id="433724"/>
    <lineage>
        <taxon>unclassified sequences</taxon>
        <taxon>metagenomes</taxon>
        <taxon>organismal metagenomes</taxon>
    </lineage>
</organism>